<dbReference type="AlphaFoldDB" id="A0A0L8IFL0"/>
<dbReference type="InterPro" id="IPR011992">
    <property type="entry name" value="EF-hand-dom_pair"/>
</dbReference>
<protein>
    <recommendedName>
        <fullName evidence="2">EF-hand domain-containing protein</fullName>
    </recommendedName>
</protein>
<dbReference type="PROSITE" id="PS50222">
    <property type="entry name" value="EF_HAND_2"/>
    <property type="match status" value="1"/>
</dbReference>
<dbReference type="SUPFAM" id="SSF47473">
    <property type="entry name" value="EF-hand"/>
    <property type="match status" value="1"/>
</dbReference>
<dbReference type="Gene3D" id="1.10.238.10">
    <property type="entry name" value="EF-hand"/>
    <property type="match status" value="1"/>
</dbReference>
<dbReference type="GO" id="GO:0005509">
    <property type="term" value="F:calcium ion binding"/>
    <property type="evidence" value="ECO:0007669"/>
    <property type="project" value="InterPro"/>
</dbReference>
<name>A0A0L8IFL0_OCTBM</name>
<dbReference type="InterPro" id="IPR002048">
    <property type="entry name" value="EF_hand_dom"/>
</dbReference>
<keyword evidence="1" id="KW-0106">Calcium</keyword>
<dbReference type="SMART" id="SM00054">
    <property type="entry name" value="EFh"/>
    <property type="match status" value="2"/>
</dbReference>
<organism evidence="3">
    <name type="scientific">Octopus bimaculoides</name>
    <name type="common">California two-spotted octopus</name>
    <dbReference type="NCBI Taxonomy" id="37653"/>
    <lineage>
        <taxon>Eukaryota</taxon>
        <taxon>Metazoa</taxon>
        <taxon>Spiralia</taxon>
        <taxon>Lophotrochozoa</taxon>
        <taxon>Mollusca</taxon>
        <taxon>Cephalopoda</taxon>
        <taxon>Coleoidea</taxon>
        <taxon>Octopodiformes</taxon>
        <taxon>Octopoda</taxon>
        <taxon>Incirrata</taxon>
        <taxon>Octopodidae</taxon>
        <taxon>Octopus</taxon>
    </lineage>
</organism>
<sequence length="141" mass="16134">MSGFGSIDKTGDGLSLDEFVEYLKEKYGVKISKDLARGVFNDIDCRRSDDDRIVWEEWEEFLKSKPFSDVQKDDLIKVFDDADADGNGKLCSAELSNGLSKKDYSNDDIAKFITDYDTDSDKLISRTEWVKMVEDYIKQKA</sequence>
<dbReference type="InterPro" id="IPR018247">
    <property type="entry name" value="EF_Hand_1_Ca_BS"/>
</dbReference>
<evidence type="ECO:0000256" key="1">
    <source>
        <dbReference type="ARBA" id="ARBA00022837"/>
    </source>
</evidence>
<dbReference type="Pfam" id="PF13499">
    <property type="entry name" value="EF-hand_7"/>
    <property type="match status" value="1"/>
</dbReference>
<dbReference type="KEGG" id="obi:106868919"/>
<evidence type="ECO:0000259" key="2">
    <source>
        <dbReference type="PROSITE" id="PS50222"/>
    </source>
</evidence>
<dbReference type="PROSITE" id="PS00018">
    <property type="entry name" value="EF_HAND_1"/>
    <property type="match status" value="2"/>
</dbReference>
<evidence type="ECO:0000313" key="3">
    <source>
        <dbReference type="EMBL" id="KOG00218.1"/>
    </source>
</evidence>
<proteinExistence type="predicted"/>
<dbReference type="OrthoDB" id="26525at2759"/>
<dbReference type="EMBL" id="KQ415841">
    <property type="protein sequence ID" value="KOG00218.1"/>
    <property type="molecule type" value="Genomic_DNA"/>
</dbReference>
<feature type="domain" description="EF-hand" evidence="2">
    <location>
        <begin position="70"/>
        <end position="105"/>
    </location>
</feature>
<reference evidence="3" key="1">
    <citation type="submission" date="2015-07" db="EMBL/GenBank/DDBJ databases">
        <title>MeaNS - Measles Nucleotide Surveillance Program.</title>
        <authorList>
            <person name="Tran T."/>
            <person name="Druce J."/>
        </authorList>
    </citation>
    <scope>NUCLEOTIDE SEQUENCE</scope>
    <source>
        <strain evidence="3">UCB-OBI-ISO-001</strain>
        <tissue evidence="3">Gonad</tissue>
    </source>
</reference>
<accession>A0A0L8IFL0</accession>
<gene>
    <name evidence="3" type="ORF">OCBIM_22007348mg</name>
</gene>